<gene>
    <name evidence="1" type="ORF">COT42_08155</name>
</gene>
<proteinExistence type="predicted"/>
<sequence>MILVPFQVDGDNSLCSGEYDPRTADGLPQMPIGAYLNLERPRGDFGPDNSEVVRLLDKLGGPLGN</sequence>
<dbReference type="AlphaFoldDB" id="A0A2H0XWA3"/>
<protein>
    <submittedName>
        <fullName evidence="1">Uncharacterized protein</fullName>
    </submittedName>
</protein>
<accession>A0A2H0XWA3</accession>
<evidence type="ECO:0000313" key="1">
    <source>
        <dbReference type="EMBL" id="PIS28419.1"/>
    </source>
</evidence>
<comment type="caution">
    <text evidence="1">The sequence shown here is derived from an EMBL/GenBank/DDBJ whole genome shotgun (WGS) entry which is preliminary data.</text>
</comment>
<dbReference type="Proteomes" id="UP000231343">
    <property type="component" value="Unassembled WGS sequence"/>
</dbReference>
<dbReference type="EMBL" id="PEYM01000134">
    <property type="protein sequence ID" value="PIS28419.1"/>
    <property type="molecule type" value="Genomic_DNA"/>
</dbReference>
<reference evidence="1 2" key="1">
    <citation type="submission" date="2017-09" db="EMBL/GenBank/DDBJ databases">
        <title>Depth-based differentiation of microbial function through sediment-hosted aquifers and enrichment of novel symbionts in the deep terrestrial subsurface.</title>
        <authorList>
            <person name="Probst A.J."/>
            <person name="Ladd B."/>
            <person name="Jarett J.K."/>
            <person name="Geller-Mcgrath D.E."/>
            <person name="Sieber C.M."/>
            <person name="Emerson J.B."/>
            <person name="Anantharaman K."/>
            <person name="Thomas B.C."/>
            <person name="Malmstrom R."/>
            <person name="Stieglmeier M."/>
            <person name="Klingl A."/>
            <person name="Woyke T."/>
            <person name="Ryan C.M."/>
            <person name="Banfield J.F."/>
        </authorList>
    </citation>
    <scope>NUCLEOTIDE SEQUENCE [LARGE SCALE GENOMIC DNA]</scope>
    <source>
        <strain evidence="1">CG08_land_8_20_14_0_20_45_16</strain>
    </source>
</reference>
<evidence type="ECO:0000313" key="2">
    <source>
        <dbReference type="Proteomes" id="UP000231343"/>
    </source>
</evidence>
<organism evidence="1 2">
    <name type="scientific">Candidatus Saganbacteria bacterium CG08_land_8_20_14_0_20_45_16</name>
    <dbReference type="NCBI Taxonomy" id="2014293"/>
    <lineage>
        <taxon>Bacteria</taxon>
        <taxon>Bacillati</taxon>
        <taxon>Saganbacteria</taxon>
    </lineage>
</organism>
<name>A0A2H0XWA3_UNCSA</name>